<dbReference type="Gene3D" id="1.10.10.10">
    <property type="entry name" value="Winged helix-like DNA-binding domain superfamily/Winged helix DNA-binding domain"/>
    <property type="match status" value="1"/>
</dbReference>
<dbReference type="InterPro" id="IPR036388">
    <property type="entry name" value="WH-like_DNA-bd_sf"/>
</dbReference>
<keyword evidence="2 5" id="KW-0238">DNA-binding</keyword>
<dbReference type="SUPFAM" id="SSF46785">
    <property type="entry name" value="Winged helix' DNA-binding domain"/>
    <property type="match status" value="1"/>
</dbReference>
<dbReference type="InterPro" id="IPR001845">
    <property type="entry name" value="HTH_ArsR_DNA-bd_dom"/>
</dbReference>
<dbReference type="InterPro" id="IPR051011">
    <property type="entry name" value="Metal_resp_trans_reg"/>
</dbReference>
<dbReference type="STRING" id="673521.SAMN05660991_03014"/>
<proteinExistence type="predicted"/>
<evidence type="ECO:0000256" key="2">
    <source>
        <dbReference type="ARBA" id="ARBA00023125"/>
    </source>
</evidence>
<evidence type="ECO:0000313" key="6">
    <source>
        <dbReference type="Proteomes" id="UP000198960"/>
    </source>
</evidence>
<dbReference type="PRINTS" id="PR00778">
    <property type="entry name" value="HTHARSR"/>
</dbReference>
<dbReference type="PANTHER" id="PTHR43132:SF2">
    <property type="entry name" value="ARSENICAL RESISTANCE OPERON REPRESSOR ARSR-RELATED"/>
    <property type="match status" value="1"/>
</dbReference>
<dbReference type="InterPro" id="IPR036390">
    <property type="entry name" value="WH_DNA-bd_sf"/>
</dbReference>
<keyword evidence="1" id="KW-0805">Transcription regulation</keyword>
<dbReference type="NCBIfam" id="NF033788">
    <property type="entry name" value="HTH_metalloreg"/>
    <property type="match status" value="1"/>
</dbReference>
<dbReference type="Pfam" id="PF12840">
    <property type="entry name" value="HTH_20"/>
    <property type="match status" value="1"/>
</dbReference>
<dbReference type="PANTHER" id="PTHR43132">
    <property type="entry name" value="ARSENICAL RESISTANCE OPERON REPRESSOR ARSR-RELATED"/>
    <property type="match status" value="1"/>
</dbReference>
<evidence type="ECO:0000256" key="1">
    <source>
        <dbReference type="ARBA" id="ARBA00023015"/>
    </source>
</evidence>
<dbReference type="GO" id="GO:0003700">
    <property type="term" value="F:DNA-binding transcription factor activity"/>
    <property type="evidence" value="ECO:0007669"/>
    <property type="project" value="InterPro"/>
</dbReference>
<dbReference type="SMART" id="SM00418">
    <property type="entry name" value="HTH_ARSR"/>
    <property type="match status" value="1"/>
</dbReference>
<keyword evidence="3" id="KW-0804">Transcription</keyword>
<protein>
    <submittedName>
        <fullName evidence="5">DNA-binding transcriptional regulator, ArsR family</fullName>
    </submittedName>
</protein>
<dbReference type="GO" id="GO:0003677">
    <property type="term" value="F:DNA binding"/>
    <property type="evidence" value="ECO:0007669"/>
    <property type="project" value="UniProtKB-KW"/>
</dbReference>
<dbReference type="InterPro" id="IPR011991">
    <property type="entry name" value="ArsR-like_HTH"/>
</dbReference>
<evidence type="ECO:0000259" key="4">
    <source>
        <dbReference type="PROSITE" id="PS50987"/>
    </source>
</evidence>
<dbReference type="AlphaFoldDB" id="A0A1H8UQU1"/>
<reference evidence="6" key="1">
    <citation type="submission" date="2016-10" db="EMBL/GenBank/DDBJ databases">
        <authorList>
            <person name="Varghese N."/>
            <person name="Submissions S."/>
        </authorList>
    </citation>
    <scope>NUCLEOTIDE SEQUENCE [LARGE SCALE GENOMIC DNA]</scope>
    <source>
        <strain evidence="6">DSM 45413</strain>
    </source>
</reference>
<sequence>MSAVGQDPARTVEFFRVLAHPTRRHMLRLIASGEEVARGAIEESTGLAPDMASYHLRVLVVADVVELRRRGRKVFYALRRDTVGEVVDRLAEVAGAEVAGSAVPAPAAGARAGSR</sequence>
<name>A0A1H8UQU1_9ACTN</name>
<dbReference type="Proteomes" id="UP000198960">
    <property type="component" value="Unassembled WGS sequence"/>
</dbReference>
<dbReference type="PROSITE" id="PS50987">
    <property type="entry name" value="HTH_ARSR_2"/>
    <property type="match status" value="1"/>
</dbReference>
<gene>
    <name evidence="5" type="ORF">SAMN05660991_03014</name>
</gene>
<evidence type="ECO:0000313" key="5">
    <source>
        <dbReference type="EMBL" id="SEP05476.1"/>
    </source>
</evidence>
<organism evidence="5 6">
    <name type="scientific">Trujillonella endophytica</name>
    <dbReference type="NCBI Taxonomy" id="673521"/>
    <lineage>
        <taxon>Bacteria</taxon>
        <taxon>Bacillati</taxon>
        <taxon>Actinomycetota</taxon>
        <taxon>Actinomycetes</taxon>
        <taxon>Geodermatophilales</taxon>
        <taxon>Geodermatophilaceae</taxon>
        <taxon>Trujillonella</taxon>
    </lineage>
</organism>
<accession>A0A1H8UQU1</accession>
<feature type="domain" description="HTH arsR-type" evidence="4">
    <location>
        <begin position="3"/>
        <end position="98"/>
    </location>
</feature>
<dbReference type="CDD" id="cd00090">
    <property type="entry name" value="HTH_ARSR"/>
    <property type="match status" value="1"/>
</dbReference>
<dbReference type="EMBL" id="FOEE01000009">
    <property type="protein sequence ID" value="SEP05476.1"/>
    <property type="molecule type" value="Genomic_DNA"/>
</dbReference>
<dbReference type="OrthoDB" id="9815653at2"/>
<dbReference type="RefSeq" id="WP_139220489.1">
    <property type="nucleotide sequence ID" value="NZ_FOEE01000009.1"/>
</dbReference>
<keyword evidence="6" id="KW-1185">Reference proteome</keyword>
<evidence type="ECO:0000256" key="3">
    <source>
        <dbReference type="ARBA" id="ARBA00023163"/>
    </source>
</evidence>